<proteinExistence type="predicted"/>
<accession>A0ABR3NWM5</accession>
<reference evidence="2 3" key="1">
    <citation type="submission" date="2023-09" db="EMBL/GenBank/DDBJ databases">
        <authorList>
            <person name="Wang M."/>
        </authorList>
    </citation>
    <scope>NUCLEOTIDE SEQUENCE [LARGE SCALE GENOMIC DNA]</scope>
    <source>
        <strain evidence="2">GT-2023</strain>
        <tissue evidence="2">Liver</tissue>
    </source>
</reference>
<protein>
    <submittedName>
        <fullName evidence="2">Uncharacterized protein</fullName>
    </submittedName>
</protein>
<evidence type="ECO:0000256" key="1">
    <source>
        <dbReference type="SAM" id="MobiDB-lite"/>
    </source>
</evidence>
<evidence type="ECO:0000313" key="2">
    <source>
        <dbReference type="EMBL" id="KAL1281176.1"/>
    </source>
</evidence>
<organism evidence="2 3">
    <name type="scientific">Cirrhinus molitorella</name>
    <name type="common">mud carp</name>
    <dbReference type="NCBI Taxonomy" id="172907"/>
    <lineage>
        <taxon>Eukaryota</taxon>
        <taxon>Metazoa</taxon>
        <taxon>Chordata</taxon>
        <taxon>Craniata</taxon>
        <taxon>Vertebrata</taxon>
        <taxon>Euteleostomi</taxon>
        <taxon>Actinopterygii</taxon>
        <taxon>Neopterygii</taxon>
        <taxon>Teleostei</taxon>
        <taxon>Ostariophysi</taxon>
        <taxon>Cypriniformes</taxon>
        <taxon>Cyprinidae</taxon>
        <taxon>Labeoninae</taxon>
        <taxon>Labeonini</taxon>
        <taxon>Cirrhinus</taxon>
    </lineage>
</organism>
<gene>
    <name evidence="2" type="ORF">QQF64_015776</name>
</gene>
<keyword evidence="3" id="KW-1185">Reference proteome</keyword>
<dbReference type="EMBL" id="JAYMGO010000002">
    <property type="protein sequence ID" value="KAL1281176.1"/>
    <property type="molecule type" value="Genomic_DNA"/>
</dbReference>
<name>A0ABR3NWM5_9TELE</name>
<feature type="region of interest" description="Disordered" evidence="1">
    <location>
        <begin position="1"/>
        <end position="23"/>
    </location>
</feature>
<dbReference type="Proteomes" id="UP001558613">
    <property type="component" value="Unassembled WGS sequence"/>
</dbReference>
<feature type="compositionally biased region" description="Basic residues" evidence="1">
    <location>
        <begin position="11"/>
        <end position="23"/>
    </location>
</feature>
<evidence type="ECO:0000313" key="3">
    <source>
        <dbReference type="Proteomes" id="UP001558613"/>
    </source>
</evidence>
<sequence length="122" mass="14290">MVTARVMNEHQHRRHWDARSHPPRAHVTGALTGVLRKNETLSVYIERERERIISRDESHQPIESRSGFHQDCKGFNLRRLLALKPHETSSSSSSSHIYTRTTNAYHFHCELLICHHALIDYQ</sequence>
<comment type="caution">
    <text evidence="2">The sequence shown here is derived from an EMBL/GenBank/DDBJ whole genome shotgun (WGS) entry which is preliminary data.</text>
</comment>